<protein>
    <submittedName>
        <fullName evidence="3">Universal stress protein</fullName>
    </submittedName>
</protein>
<dbReference type="InterPro" id="IPR006016">
    <property type="entry name" value="UspA"/>
</dbReference>
<dbReference type="CDD" id="cd00293">
    <property type="entry name" value="USP-like"/>
    <property type="match status" value="1"/>
</dbReference>
<dbReference type="InterPro" id="IPR006015">
    <property type="entry name" value="Universal_stress_UspA"/>
</dbReference>
<dbReference type="EMBL" id="CP096829">
    <property type="protein sequence ID" value="UPZ14407.1"/>
    <property type="molecule type" value="Genomic_DNA"/>
</dbReference>
<evidence type="ECO:0000313" key="4">
    <source>
        <dbReference type="Proteomes" id="UP000829998"/>
    </source>
</evidence>
<name>A0ABY4LNH3_9FLAO</name>
<gene>
    <name evidence="3" type="ORF">M0M44_16760</name>
</gene>
<accession>A0ABY4LNH3</accession>
<feature type="domain" description="UspA" evidence="2">
    <location>
        <begin position="1"/>
        <end position="143"/>
    </location>
</feature>
<dbReference type="RefSeq" id="WP_248726706.1">
    <property type="nucleotide sequence ID" value="NZ_CP096829.1"/>
</dbReference>
<dbReference type="Pfam" id="PF00582">
    <property type="entry name" value="Usp"/>
    <property type="match status" value="1"/>
</dbReference>
<keyword evidence="4" id="KW-1185">Reference proteome</keyword>
<evidence type="ECO:0000259" key="2">
    <source>
        <dbReference type="Pfam" id="PF00582"/>
    </source>
</evidence>
<dbReference type="PANTHER" id="PTHR46268:SF6">
    <property type="entry name" value="UNIVERSAL STRESS PROTEIN UP12"/>
    <property type="match status" value="1"/>
</dbReference>
<dbReference type="PANTHER" id="PTHR46268">
    <property type="entry name" value="STRESS RESPONSE PROTEIN NHAX"/>
    <property type="match status" value="1"/>
</dbReference>
<evidence type="ECO:0000313" key="3">
    <source>
        <dbReference type="EMBL" id="UPZ14407.1"/>
    </source>
</evidence>
<comment type="similarity">
    <text evidence="1">Belongs to the universal stress protein A family.</text>
</comment>
<reference evidence="3 4" key="1">
    <citation type="submission" date="2022-04" db="EMBL/GenBank/DDBJ databases">
        <authorList>
            <person name="Ra J.-S."/>
            <person name="Kim S.-B."/>
        </authorList>
    </citation>
    <scope>NUCLEOTIDE SEQUENCE [LARGE SCALE GENOMIC DNA]</scope>
    <source>
        <strain evidence="3 4">MMS21-Er5</strain>
    </source>
</reference>
<sequence>MKKLLVTTDLSYNSKPAVRFAIQLAAQAGYELTFLYVNSSFIIDPFSSVTFVGLPEPDTKMQEQSLKRFIHTLYRQTHKQPEKINYIVENKLGVNEAILDCAKRIKADYICMSTRGGGLANKLLGSHTSKILHDSPIPVLVVPRHYRMKQLNSVLYPSDIEDIKIELPLIKKFAAEFNAPISIYHYDYFTEEEEINKKLHEIEHQYKSNIVHFHFKKLNPEVSLLRHLQIDIMRAKPSIITMFAKEDRSWFGQLFQPIKTSEKGFDTRTPMLVFRK</sequence>
<dbReference type="Gene3D" id="3.40.50.12370">
    <property type="match status" value="1"/>
</dbReference>
<dbReference type="SUPFAM" id="SSF52402">
    <property type="entry name" value="Adenine nucleotide alpha hydrolases-like"/>
    <property type="match status" value="1"/>
</dbReference>
<proteinExistence type="inferred from homology"/>
<organism evidence="3 4">
    <name type="scientific">Flavobacterium humidisoli</name>
    <dbReference type="NCBI Taxonomy" id="2937442"/>
    <lineage>
        <taxon>Bacteria</taxon>
        <taxon>Pseudomonadati</taxon>
        <taxon>Bacteroidota</taxon>
        <taxon>Flavobacteriia</taxon>
        <taxon>Flavobacteriales</taxon>
        <taxon>Flavobacteriaceae</taxon>
        <taxon>Flavobacterium</taxon>
    </lineage>
</organism>
<dbReference type="PRINTS" id="PR01438">
    <property type="entry name" value="UNVRSLSTRESS"/>
</dbReference>
<evidence type="ECO:0000256" key="1">
    <source>
        <dbReference type="ARBA" id="ARBA00008791"/>
    </source>
</evidence>
<dbReference type="Proteomes" id="UP000829998">
    <property type="component" value="Chromosome"/>
</dbReference>